<keyword evidence="1" id="KW-0472">Membrane</keyword>
<dbReference type="Proteomes" id="UP001222683">
    <property type="component" value="Chromosome"/>
</dbReference>
<dbReference type="Gene3D" id="3.30.70.1290">
    <property type="entry name" value="Transposase IS200-like"/>
    <property type="match status" value="1"/>
</dbReference>
<feature type="domain" description="Transposase IS200-like" evidence="2">
    <location>
        <begin position="1"/>
        <end position="98"/>
    </location>
</feature>
<dbReference type="Pfam" id="PF01797">
    <property type="entry name" value="Y1_Tnp"/>
    <property type="match status" value="1"/>
</dbReference>
<keyword evidence="1" id="KW-0812">Transmembrane</keyword>
<dbReference type="InterPro" id="IPR002686">
    <property type="entry name" value="Transposase_17"/>
</dbReference>
<evidence type="ECO:0000259" key="2">
    <source>
        <dbReference type="SMART" id="SM01321"/>
    </source>
</evidence>
<dbReference type="AlphaFoldDB" id="A0AAQ2XLU5"/>
<dbReference type="EMBL" id="CP117692">
    <property type="protein sequence ID" value="WDC82138.1"/>
    <property type="molecule type" value="Genomic_DNA"/>
</dbReference>
<evidence type="ECO:0000313" key="3">
    <source>
        <dbReference type="EMBL" id="WDC82138.1"/>
    </source>
</evidence>
<accession>A0AAQ2XLU5</accession>
<name>A0AAQ2XLU5_9LACO</name>
<protein>
    <submittedName>
        <fullName evidence="3">IS200/IS605 family transposase</fullName>
    </submittedName>
</protein>
<dbReference type="InterPro" id="IPR036515">
    <property type="entry name" value="Transposase_17_sf"/>
</dbReference>
<proteinExistence type="predicted"/>
<dbReference type="PANTHER" id="PTHR33360:SF2">
    <property type="entry name" value="TRANSPOSASE FOR INSERTION SEQUENCE ELEMENT IS200"/>
    <property type="match status" value="1"/>
</dbReference>
<evidence type="ECO:0000313" key="4">
    <source>
        <dbReference type="Proteomes" id="UP001222683"/>
    </source>
</evidence>
<gene>
    <name evidence="3" type="primary">tnpA</name>
    <name evidence="3" type="ORF">PSR59_00235</name>
</gene>
<keyword evidence="1" id="KW-1133">Transmembrane helix</keyword>
<organism evidence="3 4">
    <name type="scientific">Ligilactobacillus ruminis</name>
    <dbReference type="NCBI Taxonomy" id="1623"/>
    <lineage>
        <taxon>Bacteria</taxon>
        <taxon>Bacillati</taxon>
        <taxon>Bacillota</taxon>
        <taxon>Bacilli</taxon>
        <taxon>Lactobacillales</taxon>
        <taxon>Lactobacillaceae</taxon>
        <taxon>Ligilactobacillus</taxon>
    </lineage>
</organism>
<dbReference type="SUPFAM" id="SSF143422">
    <property type="entry name" value="Transposase IS200-like"/>
    <property type="match status" value="1"/>
</dbReference>
<dbReference type="GO" id="GO:0004803">
    <property type="term" value="F:transposase activity"/>
    <property type="evidence" value="ECO:0007669"/>
    <property type="project" value="InterPro"/>
</dbReference>
<dbReference type="NCBIfam" id="NF033573">
    <property type="entry name" value="transpos_IS200"/>
    <property type="match status" value="1"/>
</dbReference>
<dbReference type="GO" id="GO:0006313">
    <property type="term" value="P:DNA transposition"/>
    <property type="evidence" value="ECO:0007669"/>
    <property type="project" value="InterPro"/>
</dbReference>
<feature type="transmembrane region" description="Helical" evidence="1">
    <location>
        <begin position="83"/>
        <end position="100"/>
    </location>
</feature>
<sequence>MILVTKYRRDVLIADIKTELEELLKSMTEQFSGKIIEINIMPDHVHMLIDASPKHSISSMMKGYKGVSARMLFMHHPEIKEKVVIVLSVLAGIEIISMAFF</sequence>
<dbReference type="PANTHER" id="PTHR33360">
    <property type="entry name" value="TRANSPOSASE FOR INSERTION SEQUENCE ELEMENT IS200"/>
    <property type="match status" value="1"/>
</dbReference>
<reference evidence="3" key="1">
    <citation type="submission" date="2023-02" db="EMBL/GenBank/DDBJ databases">
        <title>Complete genome sequence of Lactobacillus ruminis CACC888 isolated from Pig feces.</title>
        <authorList>
            <person name="Park S."/>
            <person name="Park M.A."/>
            <person name="Kim D.-H."/>
            <person name="Kim Y."/>
        </authorList>
    </citation>
    <scope>NUCLEOTIDE SEQUENCE</scope>
    <source>
        <strain evidence="3">CACC888</strain>
    </source>
</reference>
<evidence type="ECO:0000256" key="1">
    <source>
        <dbReference type="SAM" id="Phobius"/>
    </source>
</evidence>
<dbReference type="GO" id="GO:0003677">
    <property type="term" value="F:DNA binding"/>
    <property type="evidence" value="ECO:0007669"/>
    <property type="project" value="InterPro"/>
</dbReference>
<dbReference type="SMART" id="SM01321">
    <property type="entry name" value="Y1_Tnp"/>
    <property type="match status" value="1"/>
</dbReference>